<keyword evidence="2" id="KW-1185">Reference proteome</keyword>
<comment type="caution">
    <text evidence="1">The sequence shown here is derived from an EMBL/GenBank/DDBJ whole genome shotgun (WGS) entry which is preliminary data.</text>
</comment>
<accession>A0AAJ1U7P7</accession>
<evidence type="ECO:0000313" key="2">
    <source>
        <dbReference type="Proteomes" id="UP001227162"/>
    </source>
</evidence>
<sequence length="263" mass="29456">MTEARTAPRTVICMKWGTLYSAAYVNVLYNACRAHITGDFRFVCLTDDASGFLPEVEHFPIPDMGLSEFDWKKGGWAKLSVFKEELYDITGRCLFLDLDSVVTGSLDEMFDYPGDVVVIDSSENWRGGTGAAPSAMTSVFAFTVGQHPEVYERFMADHAGMVSKYRIEQVYLQGEITEGGLAFWPREWLVSFKWHLRRPALVGLVLPPRAAPDSCRVIAFHGDPRPIDLVRPGMWGIGPHWGRGSVPWAVDYWRSNGGDPGRD</sequence>
<dbReference type="RefSeq" id="WP_317626029.1">
    <property type="nucleotide sequence ID" value="NZ_JANFFA010000002.1"/>
</dbReference>
<gene>
    <name evidence="1" type="ORF">NOI20_09945</name>
</gene>
<dbReference type="InterPro" id="IPR029044">
    <property type="entry name" value="Nucleotide-diphossugar_trans"/>
</dbReference>
<protein>
    <recommendedName>
        <fullName evidence="3">Glycosyltransferase</fullName>
    </recommendedName>
</protein>
<evidence type="ECO:0008006" key="3">
    <source>
        <dbReference type="Google" id="ProtNLM"/>
    </source>
</evidence>
<organism evidence="1 2">
    <name type="scientific">Rhodalgimonas zhirmunskyi</name>
    <dbReference type="NCBI Taxonomy" id="2964767"/>
    <lineage>
        <taxon>Bacteria</taxon>
        <taxon>Pseudomonadati</taxon>
        <taxon>Pseudomonadota</taxon>
        <taxon>Alphaproteobacteria</taxon>
        <taxon>Rhodobacterales</taxon>
        <taxon>Roseobacteraceae</taxon>
        <taxon>Rhodalgimonas</taxon>
    </lineage>
</organism>
<evidence type="ECO:0000313" key="1">
    <source>
        <dbReference type="EMBL" id="MDQ2094430.1"/>
    </source>
</evidence>
<reference evidence="1" key="2">
    <citation type="submission" date="2023-04" db="EMBL/GenBank/DDBJ databases">
        <title>'Rhodoalgimonas zhirmunskyi' gen. nov., isolated from a red alga.</title>
        <authorList>
            <person name="Nedashkovskaya O.I."/>
            <person name="Otstavnykh N.Y."/>
            <person name="Bystritskaya E.P."/>
            <person name="Balabanova L.A."/>
            <person name="Isaeva M.P."/>
        </authorList>
    </citation>
    <scope>NUCLEOTIDE SEQUENCE</scope>
    <source>
        <strain evidence="1">10Alg 79</strain>
    </source>
</reference>
<dbReference type="EMBL" id="JANFFA010000002">
    <property type="protein sequence ID" value="MDQ2094430.1"/>
    <property type="molecule type" value="Genomic_DNA"/>
</dbReference>
<dbReference type="Gene3D" id="3.90.550.10">
    <property type="entry name" value="Spore Coat Polysaccharide Biosynthesis Protein SpsA, Chain A"/>
    <property type="match status" value="1"/>
</dbReference>
<proteinExistence type="predicted"/>
<dbReference type="AlphaFoldDB" id="A0AAJ1U7P7"/>
<dbReference type="SUPFAM" id="SSF53448">
    <property type="entry name" value="Nucleotide-diphospho-sugar transferases"/>
    <property type="match status" value="1"/>
</dbReference>
<dbReference type="Proteomes" id="UP001227162">
    <property type="component" value="Unassembled WGS sequence"/>
</dbReference>
<reference evidence="1" key="1">
    <citation type="submission" date="2022-07" db="EMBL/GenBank/DDBJ databases">
        <authorList>
            <person name="Otstavnykh N."/>
            <person name="Isaeva M."/>
            <person name="Bystritskaya E."/>
        </authorList>
    </citation>
    <scope>NUCLEOTIDE SEQUENCE</scope>
    <source>
        <strain evidence="1">10Alg 79</strain>
    </source>
</reference>
<name>A0AAJ1U7P7_9RHOB</name>